<organism evidence="2 3">
    <name type="scientific">Croceibacterium soli</name>
    <dbReference type="NCBI Taxonomy" id="1739690"/>
    <lineage>
        <taxon>Bacteria</taxon>
        <taxon>Pseudomonadati</taxon>
        <taxon>Pseudomonadota</taxon>
        <taxon>Alphaproteobacteria</taxon>
        <taxon>Sphingomonadales</taxon>
        <taxon>Erythrobacteraceae</taxon>
        <taxon>Croceibacterium</taxon>
    </lineage>
</organism>
<dbReference type="OrthoDB" id="7427069at2"/>
<feature type="region of interest" description="Disordered" evidence="1">
    <location>
        <begin position="104"/>
        <end position="124"/>
    </location>
</feature>
<protein>
    <recommendedName>
        <fullName evidence="4">ABC-type glycine betaine transport system substrate-binding domain-containing protein</fullName>
    </recommendedName>
</protein>
<evidence type="ECO:0000313" key="3">
    <source>
        <dbReference type="Proteomes" id="UP000469159"/>
    </source>
</evidence>
<evidence type="ECO:0008006" key="4">
    <source>
        <dbReference type="Google" id="ProtNLM"/>
    </source>
</evidence>
<comment type="caution">
    <text evidence="2">The sequence shown here is derived from an EMBL/GenBank/DDBJ whole genome shotgun (WGS) entry which is preliminary data.</text>
</comment>
<accession>A0A6I4US38</accession>
<name>A0A6I4US38_9SPHN</name>
<dbReference type="PROSITE" id="PS51257">
    <property type="entry name" value="PROKAR_LIPOPROTEIN"/>
    <property type="match status" value="1"/>
</dbReference>
<feature type="compositionally biased region" description="Basic residues" evidence="1">
    <location>
        <begin position="111"/>
        <end position="120"/>
    </location>
</feature>
<sequence length="144" mass="15440">MARLVFAGALGILLAGCDLPRDPEGTESLVRSRQTIRLGWVSGARPDPAAQATLAKLSRKFGARVERHAGESEALLSELEEGRLDLVYGHFAESSPWATKVHLGEAEGAKKKPPKDRHAPRFAMRNGENGWIMAVARAGSGAAE</sequence>
<dbReference type="RefSeq" id="WP_160745231.1">
    <property type="nucleotide sequence ID" value="NZ_WTYK01000001.1"/>
</dbReference>
<reference evidence="2 3" key="1">
    <citation type="submission" date="2019-12" db="EMBL/GenBank/DDBJ databases">
        <title>Genomic-based taxomic classification of the family Erythrobacteraceae.</title>
        <authorList>
            <person name="Xu L."/>
        </authorList>
    </citation>
    <scope>NUCLEOTIDE SEQUENCE [LARGE SCALE GENOMIC DNA]</scope>
    <source>
        <strain evidence="2 3">MCCC 1K02066</strain>
    </source>
</reference>
<evidence type="ECO:0000313" key="2">
    <source>
        <dbReference type="EMBL" id="MXP40393.1"/>
    </source>
</evidence>
<dbReference type="Proteomes" id="UP000469159">
    <property type="component" value="Unassembled WGS sequence"/>
</dbReference>
<evidence type="ECO:0000256" key="1">
    <source>
        <dbReference type="SAM" id="MobiDB-lite"/>
    </source>
</evidence>
<keyword evidence="3" id="KW-1185">Reference proteome</keyword>
<dbReference type="EMBL" id="WTYK01000001">
    <property type="protein sequence ID" value="MXP40393.1"/>
    <property type="molecule type" value="Genomic_DNA"/>
</dbReference>
<proteinExistence type="predicted"/>
<gene>
    <name evidence="2" type="ORF">GRI75_01875</name>
</gene>
<dbReference type="AlphaFoldDB" id="A0A6I4US38"/>